<proteinExistence type="predicted"/>
<dbReference type="AlphaFoldDB" id="A0A1D6HKX4"/>
<feature type="region of interest" description="Disordered" evidence="1">
    <location>
        <begin position="1"/>
        <end position="43"/>
    </location>
</feature>
<feature type="compositionally biased region" description="Low complexity" evidence="1">
    <location>
        <begin position="26"/>
        <end position="36"/>
    </location>
</feature>
<protein>
    <submittedName>
        <fullName evidence="2">Uncharacterized protein</fullName>
    </submittedName>
</protein>
<organism evidence="2">
    <name type="scientific">Zea mays</name>
    <name type="common">Maize</name>
    <dbReference type="NCBI Taxonomy" id="4577"/>
    <lineage>
        <taxon>Eukaryota</taxon>
        <taxon>Viridiplantae</taxon>
        <taxon>Streptophyta</taxon>
        <taxon>Embryophyta</taxon>
        <taxon>Tracheophyta</taxon>
        <taxon>Spermatophyta</taxon>
        <taxon>Magnoliopsida</taxon>
        <taxon>Liliopsida</taxon>
        <taxon>Poales</taxon>
        <taxon>Poaceae</taxon>
        <taxon>PACMAD clade</taxon>
        <taxon>Panicoideae</taxon>
        <taxon>Andropogonodae</taxon>
        <taxon>Andropogoneae</taxon>
        <taxon>Tripsacinae</taxon>
        <taxon>Zea</taxon>
    </lineage>
</organism>
<dbReference type="STRING" id="4577.A0A1D6HKX4"/>
<gene>
    <name evidence="2" type="ORF">ZEAMMB73_Zm00001d018121</name>
</gene>
<accession>A0A1D6HKX4</accession>
<evidence type="ECO:0000256" key="1">
    <source>
        <dbReference type="SAM" id="MobiDB-lite"/>
    </source>
</evidence>
<sequence length="77" mass="8817">MAIVPMEEQHDNSPEDQSSTPEENVDTNMNDNNVNDQEPMVNLPPTENVIVDEQPVFIEDIYDQEIRIILITSQGIY</sequence>
<name>A0A1D6HKX4_MAIZE</name>
<dbReference type="EMBL" id="CM000781">
    <property type="protein sequence ID" value="AQK75075.1"/>
    <property type="molecule type" value="Genomic_DNA"/>
</dbReference>
<dbReference type="InParanoid" id="A0A1D6HKX4"/>
<evidence type="ECO:0000313" key="2">
    <source>
        <dbReference type="EMBL" id="AQK75075.1"/>
    </source>
</evidence>
<reference evidence="2" key="1">
    <citation type="submission" date="2015-12" db="EMBL/GenBank/DDBJ databases">
        <title>Update maize B73 reference genome by single molecule sequencing technologies.</title>
        <authorList>
            <consortium name="Maize Genome Sequencing Project"/>
            <person name="Ware D."/>
        </authorList>
    </citation>
    <scope>NUCLEOTIDE SEQUENCE</scope>
    <source>
        <tissue evidence="2">Seedling</tissue>
    </source>
</reference>